<dbReference type="AlphaFoldDB" id="A0AAD9UHJ7"/>
<feature type="compositionally biased region" description="Basic and acidic residues" evidence="2">
    <location>
        <begin position="269"/>
        <end position="286"/>
    </location>
</feature>
<feature type="region of interest" description="Disordered" evidence="2">
    <location>
        <begin position="68"/>
        <end position="87"/>
    </location>
</feature>
<dbReference type="GO" id="GO:0006400">
    <property type="term" value="P:tRNA modification"/>
    <property type="evidence" value="ECO:0007669"/>
    <property type="project" value="InterPro"/>
</dbReference>
<dbReference type="InterPro" id="IPR040183">
    <property type="entry name" value="THUMPD1-like"/>
</dbReference>
<sequence>MSERQKQGQKRKKSYYVQSSNKKGASRLHALEPGMKGFLITCNNREREAVREAYNLLNEYADQLYGQENKVTTGKDGDDATSSEDDDVEAALRKEVSALKTGARWDERRFQVVRSGANNCVFIRTTVPRPDELVHSIMADVHKTQTTKSRFILRMQPVMASCKADEDKIEEMAEEVLPAFFGEELGGHTFSILVKVRNNNKIGRTIVLPLIGKVISEMCSANRVNLDAPELVVCVDVIRTVCCLSVLKDFALYRKYNIQEIVAVKDKNGSAESKEVTQAGQERENGGEATADVDGEEKEEAGPLEAVETLTTKEPSGEGDCAGDVAEQTSGTEEVIPPDCDTAAV</sequence>
<protein>
    <recommendedName>
        <fullName evidence="3">THUMP domain-containing protein</fullName>
    </recommendedName>
</protein>
<dbReference type="GO" id="GO:0003723">
    <property type="term" value="F:RNA binding"/>
    <property type="evidence" value="ECO:0007669"/>
    <property type="project" value="UniProtKB-UniRule"/>
</dbReference>
<dbReference type="Pfam" id="PF02926">
    <property type="entry name" value="THUMP"/>
    <property type="match status" value="1"/>
</dbReference>
<evidence type="ECO:0000256" key="1">
    <source>
        <dbReference type="PROSITE-ProRule" id="PRU00529"/>
    </source>
</evidence>
<organism evidence="4 5">
    <name type="scientific">Ridgeia piscesae</name>
    <name type="common">Tubeworm</name>
    <dbReference type="NCBI Taxonomy" id="27915"/>
    <lineage>
        <taxon>Eukaryota</taxon>
        <taxon>Metazoa</taxon>
        <taxon>Spiralia</taxon>
        <taxon>Lophotrochozoa</taxon>
        <taxon>Annelida</taxon>
        <taxon>Polychaeta</taxon>
        <taxon>Sedentaria</taxon>
        <taxon>Canalipalpata</taxon>
        <taxon>Sabellida</taxon>
        <taxon>Siboglinidae</taxon>
        <taxon>Ridgeia</taxon>
    </lineage>
</organism>
<feature type="region of interest" description="Disordered" evidence="2">
    <location>
        <begin position="1"/>
        <end position="25"/>
    </location>
</feature>
<dbReference type="InterPro" id="IPR004114">
    <property type="entry name" value="THUMP_dom"/>
</dbReference>
<dbReference type="Proteomes" id="UP001209878">
    <property type="component" value="Unassembled WGS sequence"/>
</dbReference>
<proteinExistence type="predicted"/>
<reference evidence="4" key="1">
    <citation type="journal article" date="2023" name="Mol. Biol. Evol.">
        <title>Third-Generation Sequencing Reveals the Adaptive Role of the Epigenome in Three Deep-Sea Polychaetes.</title>
        <authorList>
            <person name="Perez M."/>
            <person name="Aroh O."/>
            <person name="Sun Y."/>
            <person name="Lan Y."/>
            <person name="Juniper S.K."/>
            <person name="Young C.R."/>
            <person name="Angers B."/>
            <person name="Qian P.Y."/>
        </authorList>
    </citation>
    <scope>NUCLEOTIDE SEQUENCE</scope>
    <source>
        <strain evidence="4">R07B-5</strain>
    </source>
</reference>
<evidence type="ECO:0000313" key="4">
    <source>
        <dbReference type="EMBL" id="KAK2189596.1"/>
    </source>
</evidence>
<keyword evidence="5" id="KW-1185">Reference proteome</keyword>
<name>A0AAD9UHJ7_RIDPI</name>
<feature type="region of interest" description="Disordered" evidence="2">
    <location>
        <begin position="269"/>
        <end position="345"/>
    </location>
</feature>
<accession>A0AAD9UHJ7</accession>
<evidence type="ECO:0000259" key="3">
    <source>
        <dbReference type="PROSITE" id="PS51165"/>
    </source>
</evidence>
<dbReference type="SMART" id="SM00981">
    <property type="entry name" value="THUMP"/>
    <property type="match status" value="1"/>
</dbReference>
<feature type="domain" description="THUMP" evidence="3">
    <location>
        <begin position="140"/>
        <end position="248"/>
    </location>
</feature>
<gene>
    <name evidence="4" type="ORF">NP493_101g01011</name>
</gene>
<evidence type="ECO:0000256" key="2">
    <source>
        <dbReference type="SAM" id="MobiDB-lite"/>
    </source>
</evidence>
<dbReference type="Gene3D" id="3.30.2300.10">
    <property type="entry name" value="THUMP superfamily"/>
    <property type="match status" value="1"/>
</dbReference>
<keyword evidence="1" id="KW-0694">RNA-binding</keyword>
<evidence type="ECO:0000313" key="5">
    <source>
        <dbReference type="Proteomes" id="UP001209878"/>
    </source>
</evidence>
<dbReference type="CDD" id="cd11717">
    <property type="entry name" value="THUMP_THUMPD1_like"/>
    <property type="match status" value="1"/>
</dbReference>
<dbReference type="PROSITE" id="PS51165">
    <property type="entry name" value="THUMP"/>
    <property type="match status" value="1"/>
</dbReference>
<dbReference type="SUPFAM" id="SSF143437">
    <property type="entry name" value="THUMP domain-like"/>
    <property type="match status" value="1"/>
</dbReference>
<dbReference type="EMBL" id="JAODUO010000101">
    <property type="protein sequence ID" value="KAK2189596.1"/>
    <property type="molecule type" value="Genomic_DNA"/>
</dbReference>
<comment type="caution">
    <text evidence="4">The sequence shown here is derived from an EMBL/GenBank/DDBJ whole genome shotgun (WGS) entry which is preliminary data.</text>
</comment>
<dbReference type="PANTHER" id="PTHR13452:SF10">
    <property type="entry name" value="THUMP DOMAIN-CONTAINING PROTEIN 1"/>
    <property type="match status" value="1"/>
</dbReference>
<dbReference type="PANTHER" id="PTHR13452">
    <property type="entry name" value="THUMP DOMAIN CONTAINING PROTEIN 1-RELATED"/>
    <property type="match status" value="1"/>
</dbReference>